<evidence type="ECO:0000313" key="2">
    <source>
        <dbReference type="EMBL" id="KAH9301024.1"/>
    </source>
</evidence>
<sequence>KSIGAMGIFLLCWLRCLEIHSRLKGVGPEGEEGTEAKEGAATVNKGKCVETLGSGIDKEVESSNTHR</sequence>
<keyword evidence="1" id="KW-0732">Signal</keyword>
<protein>
    <submittedName>
        <fullName evidence="2">Uncharacterized protein</fullName>
    </submittedName>
</protein>
<organism evidence="2 3">
    <name type="scientific">Taxus chinensis</name>
    <name type="common">Chinese yew</name>
    <name type="synonym">Taxus wallichiana var. chinensis</name>
    <dbReference type="NCBI Taxonomy" id="29808"/>
    <lineage>
        <taxon>Eukaryota</taxon>
        <taxon>Viridiplantae</taxon>
        <taxon>Streptophyta</taxon>
        <taxon>Embryophyta</taxon>
        <taxon>Tracheophyta</taxon>
        <taxon>Spermatophyta</taxon>
        <taxon>Pinopsida</taxon>
        <taxon>Pinidae</taxon>
        <taxon>Conifers II</taxon>
        <taxon>Cupressales</taxon>
        <taxon>Taxaceae</taxon>
        <taxon>Taxus</taxon>
    </lineage>
</organism>
<comment type="caution">
    <text evidence="2">The sequence shown here is derived from an EMBL/GenBank/DDBJ whole genome shotgun (WGS) entry which is preliminary data.</text>
</comment>
<keyword evidence="3" id="KW-1185">Reference proteome</keyword>
<evidence type="ECO:0000313" key="3">
    <source>
        <dbReference type="Proteomes" id="UP000824469"/>
    </source>
</evidence>
<feature type="chain" id="PRO_5041414116" evidence="1">
    <location>
        <begin position="19"/>
        <end position="67"/>
    </location>
</feature>
<reference evidence="2 3" key="1">
    <citation type="journal article" date="2021" name="Nat. Plants">
        <title>The Taxus genome provides insights into paclitaxel biosynthesis.</title>
        <authorList>
            <person name="Xiong X."/>
            <person name="Gou J."/>
            <person name="Liao Q."/>
            <person name="Li Y."/>
            <person name="Zhou Q."/>
            <person name="Bi G."/>
            <person name="Li C."/>
            <person name="Du R."/>
            <person name="Wang X."/>
            <person name="Sun T."/>
            <person name="Guo L."/>
            <person name="Liang H."/>
            <person name="Lu P."/>
            <person name="Wu Y."/>
            <person name="Zhang Z."/>
            <person name="Ro D.K."/>
            <person name="Shang Y."/>
            <person name="Huang S."/>
            <person name="Yan J."/>
        </authorList>
    </citation>
    <scope>NUCLEOTIDE SEQUENCE [LARGE SCALE GENOMIC DNA]</scope>
    <source>
        <strain evidence="2">Ta-2019</strain>
    </source>
</reference>
<accession>A0AA38CQ12</accession>
<gene>
    <name evidence="2" type="ORF">KI387_012607</name>
</gene>
<dbReference type="AlphaFoldDB" id="A0AA38CQ12"/>
<evidence type="ECO:0000256" key="1">
    <source>
        <dbReference type="SAM" id="SignalP"/>
    </source>
</evidence>
<dbReference type="Proteomes" id="UP000824469">
    <property type="component" value="Unassembled WGS sequence"/>
</dbReference>
<name>A0AA38CQ12_TAXCH</name>
<proteinExistence type="predicted"/>
<dbReference type="EMBL" id="JAHRHJ020000009">
    <property type="protein sequence ID" value="KAH9301024.1"/>
    <property type="molecule type" value="Genomic_DNA"/>
</dbReference>
<feature type="non-terminal residue" evidence="2">
    <location>
        <position position="67"/>
    </location>
</feature>
<feature type="signal peptide" evidence="1">
    <location>
        <begin position="1"/>
        <end position="18"/>
    </location>
</feature>
<feature type="non-terminal residue" evidence="2">
    <location>
        <position position="1"/>
    </location>
</feature>